<dbReference type="AlphaFoldDB" id="A0A9X7Z8J2"/>
<dbReference type="Proteomes" id="UP000663505">
    <property type="component" value="Chromosome"/>
</dbReference>
<protein>
    <submittedName>
        <fullName evidence="1">Cysteine-rich CWC family protein</fullName>
    </submittedName>
</protein>
<name>A0A9X7Z8J2_9BACL</name>
<keyword evidence="2" id="KW-1185">Reference proteome</keyword>
<dbReference type="Pfam" id="PF14375">
    <property type="entry name" value="Cys_rich_CWC"/>
    <property type="match status" value="1"/>
</dbReference>
<evidence type="ECO:0000313" key="1">
    <source>
        <dbReference type="EMBL" id="QSO48393.1"/>
    </source>
</evidence>
<dbReference type="RefSeq" id="WP_206657728.1">
    <property type="nucleotide sequence ID" value="NZ_CP071182.1"/>
</dbReference>
<dbReference type="InterPro" id="IPR032720">
    <property type="entry name" value="Cys_rich_CWC"/>
</dbReference>
<dbReference type="EMBL" id="CP071182">
    <property type="protein sequence ID" value="QSO48393.1"/>
    <property type="molecule type" value="Genomic_DNA"/>
</dbReference>
<sequence length="75" mass="7958">MEVETVVGGKTCPICGGDNNCGNVAGKLHGTCWCDKEVFPQGVFENIPSNSTTKSCICQSCLEKFKKGNLSEATL</sequence>
<gene>
    <name evidence="1" type="ORF">JZ786_05240</name>
</gene>
<evidence type="ECO:0000313" key="2">
    <source>
        <dbReference type="Proteomes" id="UP000663505"/>
    </source>
</evidence>
<reference evidence="1 2" key="1">
    <citation type="submission" date="2021-02" db="EMBL/GenBank/DDBJ databases">
        <title>Alicyclobacillus curvatus sp. nov. and Alicyclobacillus mengziensis sp. nov., two acidophilic bacteria isolated from acid mine drainage.</title>
        <authorList>
            <person name="Huang Y."/>
        </authorList>
    </citation>
    <scope>NUCLEOTIDE SEQUENCE [LARGE SCALE GENOMIC DNA]</scope>
    <source>
        <strain evidence="1 2">S30H14</strain>
    </source>
</reference>
<dbReference type="KEGG" id="afx:JZ786_05240"/>
<proteinExistence type="predicted"/>
<accession>A0A9X7Z8J2</accession>
<organism evidence="1 2">
    <name type="scientific">Alicyclobacillus mengziensis</name>
    <dbReference type="NCBI Taxonomy" id="2931921"/>
    <lineage>
        <taxon>Bacteria</taxon>
        <taxon>Bacillati</taxon>
        <taxon>Bacillota</taxon>
        <taxon>Bacilli</taxon>
        <taxon>Bacillales</taxon>
        <taxon>Alicyclobacillaceae</taxon>
        <taxon>Alicyclobacillus</taxon>
    </lineage>
</organism>